<dbReference type="GO" id="GO:0008094">
    <property type="term" value="F:ATP-dependent activity, acting on DNA"/>
    <property type="evidence" value="ECO:0007669"/>
    <property type="project" value="TreeGrafter"/>
</dbReference>
<evidence type="ECO:0000313" key="15">
    <source>
        <dbReference type="Proteomes" id="UP000824596"/>
    </source>
</evidence>
<dbReference type="Gene3D" id="3.40.50.300">
    <property type="entry name" value="P-loop containing nucleotide triphosphate hydrolases"/>
    <property type="match status" value="2"/>
</dbReference>
<feature type="region of interest" description="Disordered" evidence="10">
    <location>
        <begin position="49"/>
        <end position="170"/>
    </location>
</feature>
<evidence type="ECO:0000256" key="1">
    <source>
        <dbReference type="ARBA" id="ARBA00007025"/>
    </source>
</evidence>
<feature type="compositionally biased region" description="Low complexity" evidence="10">
    <location>
        <begin position="81"/>
        <end position="113"/>
    </location>
</feature>
<comment type="caution">
    <text evidence="14">The sequence shown here is derived from an EMBL/GenBank/DDBJ whole genome shotgun (WGS) entry which is preliminary data.</text>
</comment>
<evidence type="ECO:0000256" key="6">
    <source>
        <dbReference type="ARBA" id="ARBA00022806"/>
    </source>
</evidence>
<sequence>MAEPLYHDALADELVVQEVILDSLQGEHFDGAEQERQEARREIARLRALLSQPPGPAQTPNRDSSCDGDGRDDAQAQSRHSLPTSTTPTAAPPARLSASVEPASSRRSSAAFSTPRTLRMDNDIWRSPGARSLPSRKRECESPLLGIARGTAKARRITPTPQSNGFATPQDSASSVIDIIDLTGDDVDYDATCIAQHIKEEKRHEQEMRDRSLAQQLSSQGDPAPVVPSTPAPGSGHSDAFSKIMASQMPNSHGQFVKREDPASRPPQTLPMPGAYDARWDEPYGPNSYNSMPSTAFGGPGQSPFTTTPQAFPHKPLPSSTSFSPGALNQSPGVNGLPFSYGSPFAHPYQAGRPGAVGFAPASSMYGPPRTPALPSSGSVSLLDAIDKPSMLDYANQLDAEGNPFADRLSSFLDHAYHDPNSLYHHQELALSWMKKMEEGTNKGGILADDMGLGKTISTLALMLARPAVGRPKTNLIIGPLSLVRQWEEEISKKTKLSHRMSVFVYHNTKAMTDDLLRYDVVLTTYGTIAQELKRLEKFMEDNADRNIDLNDRANALKFPLLHPTKAVFHRVVLDEAQCIKNRKTKTAKACHALKSTYRWCLTGTPMMNGVLELFSLVQFLHIKPYCVWENFRQAFGILCGLKGDAKSVAMSRLRALLKAIMLRRKKDSQLNGKPILNLPSKDESIVYAKLSPDERGFYKQLEQKSQVLFSKYLREGSIGKNYSNILVLLLRMRQACCHPHLNLDVDDATQFGKEKVDEKMVQPIKRLSKATVERIKAIEAFECPICFDAVQSPSFFIPCGHDGCKDCVTRLVDNSAAANLQAGDESDKAKCPVCRGTFDGKKCFTYEAFRSVHMPETMVKQSEPGVEDSSSDDDSKSESEVDTEEVNAKGNLRGFVVEDDDSDHVDHAKSQANKADKTPKKNKKEAIKNREAYKRYMRYLRKTWMPAAKVTECMNLLKKIQETGEKTIVFSQWTLLLDLLQVAMWHDKFKDKPERYDGSMSGEDRARAARDFRDRDNVKVMLVSLRAGNAGLNLASANNVIIMDPFWNPYIEMQAVDRAYRIGQKLEVKVYRILTEETVEDRIIALQERKKAIVEAALDETESMKIGRLNVNELKFLFNTRD</sequence>
<comment type="similarity">
    <text evidence="1">Belongs to the SNF2/RAD54 helicase family.</text>
</comment>
<dbReference type="RefSeq" id="XP_044714510.1">
    <property type="nucleotide sequence ID" value="XM_044870398.1"/>
</dbReference>
<dbReference type="Pfam" id="PF00176">
    <property type="entry name" value="SNF2-rel_dom"/>
    <property type="match status" value="1"/>
</dbReference>
<feature type="region of interest" description="Disordered" evidence="10">
    <location>
        <begin position="856"/>
        <end position="886"/>
    </location>
</feature>
<proteinExistence type="inferred from homology"/>
<evidence type="ECO:0000256" key="8">
    <source>
        <dbReference type="ARBA" id="ARBA00022840"/>
    </source>
</evidence>
<name>A0A9P8MN18_9HYPO</name>
<feature type="compositionally biased region" description="Polar residues" evidence="10">
    <location>
        <begin position="159"/>
        <end position="170"/>
    </location>
</feature>
<dbReference type="InterPro" id="IPR018957">
    <property type="entry name" value="Znf_C3HC4_RING-type"/>
</dbReference>
<dbReference type="Pfam" id="PF00097">
    <property type="entry name" value="zf-C3HC4"/>
    <property type="match status" value="1"/>
</dbReference>
<keyword evidence="7" id="KW-0862">Zinc</keyword>
<feature type="compositionally biased region" description="Basic and acidic residues" evidence="10">
    <location>
        <begin position="200"/>
        <end position="212"/>
    </location>
</feature>
<evidence type="ECO:0000259" key="12">
    <source>
        <dbReference type="PROSITE" id="PS51192"/>
    </source>
</evidence>
<evidence type="ECO:0000256" key="4">
    <source>
        <dbReference type="ARBA" id="ARBA00022771"/>
    </source>
</evidence>
<dbReference type="Gene3D" id="3.30.40.10">
    <property type="entry name" value="Zinc/RING finger domain, C3HC4 (zinc finger)"/>
    <property type="match status" value="1"/>
</dbReference>
<dbReference type="AlphaFoldDB" id="A0A9P8MN18"/>
<feature type="region of interest" description="Disordered" evidence="10">
    <location>
        <begin position="900"/>
        <end position="928"/>
    </location>
</feature>
<dbReference type="InterPro" id="IPR050628">
    <property type="entry name" value="SNF2_RAD54_helicase_TF"/>
</dbReference>
<keyword evidence="2" id="KW-0479">Metal-binding</keyword>
<evidence type="ECO:0000256" key="3">
    <source>
        <dbReference type="ARBA" id="ARBA00022741"/>
    </source>
</evidence>
<dbReference type="SUPFAM" id="SSF52540">
    <property type="entry name" value="P-loop containing nucleoside triphosphate hydrolases"/>
    <property type="match status" value="2"/>
</dbReference>
<dbReference type="PANTHER" id="PTHR45626">
    <property type="entry name" value="TRANSCRIPTION TERMINATION FACTOR 2-RELATED"/>
    <property type="match status" value="1"/>
</dbReference>
<gene>
    <name evidence="14" type="ORF">HRG_11928</name>
</gene>
<dbReference type="Proteomes" id="UP000824596">
    <property type="component" value="Unassembled WGS sequence"/>
</dbReference>
<dbReference type="Pfam" id="PF00271">
    <property type="entry name" value="Helicase_C"/>
    <property type="match status" value="1"/>
</dbReference>
<evidence type="ECO:0000256" key="5">
    <source>
        <dbReference type="ARBA" id="ARBA00022801"/>
    </source>
</evidence>
<dbReference type="PROSITE" id="PS51194">
    <property type="entry name" value="HELICASE_CTER"/>
    <property type="match status" value="1"/>
</dbReference>
<feature type="region of interest" description="Disordered" evidence="10">
    <location>
        <begin position="306"/>
        <end position="329"/>
    </location>
</feature>
<dbReference type="GO" id="GO:0005737">
    <property type="term" value="C:cytoplasm"/>
    <property type="evidence" value="ECO:0007669"/>
    <property type="project" value="TreeGrafter"/>
</dbReference>
<evidence type="ECO:0000256" key="2">
    <source>
        <dbReference type="ARBA" id="ARBA00022723"/>
    </source>
</evidence>
<feature type="compositionally biased region" description="Basic and acidic residues" evidence="10">
    <location>
        <begin position="905"/>
        <end position="928"/>
    </location>
</feature>
<keyword evidence="4 9" id="KW-0863">Zinc-finger</keyword>
<dbReference type="SMART" id="SM00490">
    <property type="entry name" value="HELICc"/>
    <property type="match status" value="1"/>
</dbReference>
<dbReference type="EMBL" id="JAIZPD010000028">
    <property type="protein sequence ID" value="KAH0956996.1"/>
    <property type="molecule type" value="Genomic_DNA"/>
</dbReference>
<dbReference type="Gene3D" id="3.40.50.10810">
    <property type="entry name" value="Tandem AAA-ATPase domain"/>
    <property type="match status" value="1"/>
</dbReference>
<dbReference type="GO" id="GO:0016787">
    <property type="term" value="F:hydrolase activity"/>
    <property type="evidence" value="ECO:0007669"/>
    <property type="project" value="UniProtKB-KW"/>
</dbReference>
<dbReference type="PROSITE" id="PS51192">
    <property type="entry name" value="HELICASE_ATP_BIND_1"/>
    <property type="match status" value="1"/>
</dbReference>
<dbReference type="OrthoDB" id="423559at2759"/>
<evidence type="ECO:0000259" key="13">
    <source>
        <dbReference type="PROSITE" id="PS51194"/>
    </source>
</evidence>
<dbReference type="PROSITE" id="PS50089">
    <property type="entry name" value="ZF_RING_2"/>
    <property type="match status" value="1"/>
</dbReference>
<organism evidence="14 15">
    <name type="scientific">Hirsutella rhossiliensis</name>
    <dbReference type="NCBI Taxonomy" id="111463"/>
    <lineage>
        <taxon>Eukaryota</taxon>
        <taxon>Fungi</taxon>
        <taxon>Dikarya</taxon>
        <taxon>Ascomycota</taxon>
        <taxon>Pezizomycotina</taxon>
        <taxon>Sordariomycetes</taxon>
        <taxon>Hypocreomycetidae</taxon>
        <taxon>Hypocreales</taxon>
        <taxon>Ophiocordycipitaceae</taxon>
        <taxon>Hirsutella</taxon>
    </lineage>
</organism>
<dbReference type="InterPro" id="IPR049730">
    <property type="entry name" value="SNF2/RAD54-like_C"/>
</dbReference>
<dbReference type="GO" id="GO:0005524">
    <property type="term" value="F:ATP binding"/>
    <property type="evidence" value="ECO:0007669"/>
    <property type="project" value="UniProtKB-KW"/>
</dbReference>
<dbReference type="InterPro" id="IPR014001">
    <property type="entry name" value="Helicase_ATP-bd"/>
</dbReference>
<feature type="compositionally biased region" description="Polar residues" evidence="10">
    <location>
        <begin position="318"/>
        <end position="329"/>
    </location>
</feature>
<dbReference type="InterPro" id="IPR001650">
    <property type="entry name" value="Helicase_C-like"/>
</dbReference>
<dbReference type="CDD" id="cd18008">
    <property type="entry name" value="DEXDc_SHPRH-like"/>
    <property type="match status" value="1"/>
</dbReference>
<keyword evidence="15" id="KW-1185">Reference proteome</keyword>
<dbReference type="InterPro" id="IPR038718">
    <property type="entry name" value="SNF2-like_sf"/>
</dbReference>
<protein>
    <submittedName>
        <fullName evidence="14">Zinc finger, c3HC4 type (RING finger) domain-containing protein</fullName>
    </submittedName>
</protein>
<evidence type="ECO:0000256" key="7">
    <source>
        <dbReference type="ARBA" id="ARBA00022833"/>
    </source>
</evidence>
<dbReference type="GO" id="GO:0008270">
    <property type="term" value="F:zinc ion binding"/>
    <property type="evidence" value="ECO:0007669"/>
    <property type="project" value="UniProtKB-KW"/>
</dbReference>
<feature type="domain" description="Helicase C-terminal" evidence="13">
    <location>
        <begin position="953"/>
        <end position="1118"/>
    </location>
</feature>
<evidence type="ECO:0000259" key="11">
    <source>
        <dbReference type="PROSITE" id="PS50089"/>
    </source>
</evidence>
<dbReference type="PANTHER" id="PTHR45626:SF16">
    <property type="entry name" value="ATP-DEPENDENT HELICASE ULS1"/>
    <property type="match status" value="1"/>
</dbReference>
<feature type="compositionally biased region" description="Basic and acidic residues" evidence="10">
    <location>
        <begin position="64"/>
        <end position="74"/>
    </location>
</feature>
<evidence type="ECO:0000313" key="14">
    <source>
        <dbReference type="EMBL" id="KAH0956996.1"/>
    </source>
</evidence>
<dbReference type="GeneID" id="68361056"/>
<dbReference type="SMART" id="SM00184">
    <property type="entry name" value="RING"/>
    <property type="match status" value="1"/>
</dbReference>
<keyword evidence="6" id="KW-0347">Helicase</keyword>
<dbReference type="InterPro" id="IPR027417">
    <property type="entry name" value="P-loop_NTPase"/>
</dbReference>
<keyword evidence="5" id="KW-0378">Hydrolase</keyword>
<dbReference type="InterPro" id="IPR013083">
    <property type="entry name" value="Znf_RING/FYVE/PHD"/>
</dbReference>
<keyword evidence="8" id="KW-0067">ATP-binding</keyword>
<feature type="region of interest" description="Disordered" evidence="10">
    <location>
        <begin position="200"/>
        <end position="287"/>
    </location>
</feature>
<dbReference type="CDD" id="cd16449">
    <property type="entry name" value="RING-HC"/>
    <property type="match status" value="1"/>
</dbReference>
<evidence type="ECO:0000256" key="9">
    <source>
        <dbReference type="PROSITE-ProRule" id="PRU00175"/>
    </source>
</evidence>
<dbReference type="SMART" id="SM00487">
    <property type="entry name" value="DEXDc"/>
    <property type="match status" value="1"/>
</dbReference>
<dbReference type="CDD" id="cd18793">
    <property type="entry name" value="SF2_C_SNF"/>
    <property type="match status" value="1"/>
</dbReference>
<evidence type="ECO:0000256" key="10">
    <source>
        <dbReference type="SAM" id="MobiDB-lite"/>
    </source>
</evidence>
<dbReference type="SUPFAM" id="SSF57850">
    <property type="entry name" value="RING/U-box"/>
    <property type="match status" value="1"/>
</dbReference>
<dbReference type="GO" id="GO:0000724">
    <property type="term" value="P:double-strand break repair via homologous recombination"/>
    <property type="evidence" value="ECO:0007669"/>
    <property type="project" value="TreeGrafter"/>
</dbReference>
<dbReference type="GO" id="GO:0004386">
    <property type="term" value="F:helicase activity"/>
    <property type="evidence" value="ECO:0007669"/>
    <property type="project" value="UniProtKB-KW"/>
</dbReference>
<dbReference type="InterPro" id="IPR001841">
    <property type="entry name" value="Znf_RING"/>
</dbReference>
<dbReference type="GO" id="GO:0005634">
    <property type="term" value="C:nucleus"/>
    <property type="evidence" value="ECO:0007669"/>
    <property type="project" value="TreeGrafter"/>
</dbReference>
<keyword evidence="3" id="KW-0547">Nucleotide-binding</keyword>
<feature type="domain" description="Helicase ATP-binding" evidence="12">
    <location>
        <begin position="436"/>
        <end position="624"/>
    </location>
</feature>
<reference evidence="14" key="1">
    <citation type="submission" date="2021-09" db="EMBL/GenBank/DDBJ databases">
        <title>A high-quality genome of the endoparasitic fungus Hirsutella rhossiliensis with a comparison of Hirsutella genomes reveals transposable elements contributing to genome size variation.</title>
        <authorList>
            <person name="Lin R."/>
            <person name="Jiao Y."/>
            <person name="Sun X."/>
            <person name="Ling J."/>
            <person name="Xie B."/>
            <person name="Cheng X."/>
        </authorList>
    </citation>
    <scope>NUCLEOTIDE SEQUENCE</scope>
    <source>
        <strain evidence="14">HR02</strain>
    </source>
</reference>
<feature type="domain" description="RING-type" evidence="11">
    <location>
        <begin position="784"/>
        <end position="836"/>
    </location>
</feature>
<accession>A0A9P8MN18</accession>
<dbReference type="InterPro" id="IPR000330">
    <property type="entry name" value="SNF2_N"/>
</dbReference>